<dbReference type="PROSITE" id="PS00211">
    <property type="entry name" value="ABC_TRANSPORTER_1"/>
    <property type="match status" value="1"/>
</dbReference>
<dbReference type="GO" id="GO:0015833">
    <property type="term" value="P:peptide transport"/>
    <property type="evidence" value="ECO:0007669"/>
    <property type="project" value="InterPro"/>
</dbReference>
<comment type="caution">
    <text evidence="5">The sequence shown here is derived from an EMBL/GenBank/DDBJ whole genome shotgun (WGS) entry which is preliminary data.</text>
</comment>
<dbReference type="PANTHER" id="PTHR43776:SF8">
    <property type="entry name" value="ABC TRANSPORTER, ATP-BINDING PROTEIN"/>
    <property type="match status" value="1"/>
</dbReference>
<sequence length="339" mass="37681">MNNVSLLKIKNLKKYFPVKAGVFRSTIGWVKAVDDISFEVYAGETLGIVGESGCGKSTLGLTILRLYEPSSGQIIFDGKEIHNLPQSQFILYRKNLQMIFQDPFSSLNPRMTVGSIIEEGMNIHKIGKSQERSVMVMNLLKKVGLQSDGVNRFPHEFSGGQRQRIGIARALAMNPKLIIADEAVSALDVSIRSQILNLMIDLKEEFHLTYIFISHDLSVIKHVCDRIMVMYLGKAVEIAPRYGLFRIPFHPYTVALISAVPVPDPDYHIERIILPGDVPSPIDPPSGCRFHPRCPVAQKKCSEEEPLLVDQGNGHFVACHYPGSLAISTPMILTTDGII</sequence>
<evidence type="ECO:0000256" key="3">
    <source>
        <dbReference type="ARBA" id="ARBA00022840"/>
    </source>
</evidence>
<protein>
    <submittedName>
        <fullName evidence="5">Oligopeptide transport ATP-binding protein OppF</fullName>
    </submittedName>
</protein>
<evidence type="ECO:0000313" key="5">
    <source>
        <dbReference type="EMBL" id="OQA61303.1"/>
    </source>
</evidence>
<keyword evidence="3 5" id="KW-0067">ATP-binding</keyword>
<dbReference type="GO" id="GO:0055085">
    <property type="term" value="P:transmembrane transport"/>
    <property type="evidence" value="ECO:0007669"/>
    <property type="project" value="UniProtKB-ARBA"/>
</dbReference>
<accession>A0A1V5T455</accession>
<dbReference type="SMART" id="SM00382">
    <property type="entry name" value="AAA"/>
    <property type="match status" value="1"/>
</dbReference>
<dbReference type="PROSITE" id="PS50893">
    <property type="entry name" value="ABC_TRANSPORTER_2"/>
    <property type="match status" value="1"/>
</dbReference>
<dbReference type="InterPro" id="IPR017871">
    <property type="entry name" value="ABC_transporter-like_CS"/>
</dbReference>
<dbReference type="GO" id="GO:0005524">
    <property type="term" value="F:ATP binding"/>
    <property type="evidence" value="ECO:0007669"/>
    <property type="project" value="UniProtKB-KW"/>
</dbReference>
<evidence type="ECO:0000256" key="1">
    <source>
        <dbReference type="ARBA" id="ARBA00022448"/>
    </source>
</evidence>
<dbReference type="CDD" id="cd03257">
    <property type="entry name" value="ABC_NikE_OppD_transporters"/>
    <property type="match status" value="1"/>
</dbReference>
<dbReference type="FunFam" id="3.40.50.300:FF:000016">
    <property type="entry name" value="Oligopeptide ABC transporter ATP-binding component"/>
    <property type="match status" value="1"/>
</dbReference>
<dbReference type="NCBIfam" id="TIGR01727">
    <property type="entry name" value="oligo_HPY"/>
    <property type="match status" value="1"/>
</dbReference>
<evidence type="ECO:0000259" key="4">
    <source>
        <dbReference type="PROSITE" id="PS50893"/>
    </source>
</evidence>
<dbReference type="SUPFAM" id="SSF52540">
    <property type="entry name" value="P-loop containing nucleoside triphosphate hydrolases"/>
    <property type="match status" value="1"/>
</dbReference>
<dbReference type="InterPro" id="IPR013563">
    <property type="entry name" value="Oligopep_ABC_C"/>
</dbReference>
<keyword evidence="1" id="KW-0813">Transport</keyword>
<reference evidence="5" key="1">
    <citation type="submission" date="2017-02" db="EMBL/GenBank/DDBJ databases">
        <title>Delving into the versatile metabolic prowess of the omnipresent phylum Bacteroidetes.</title>
        <authorList>
            <person name="Nobu M.K."/>
            <person name="Mei R."/>
            <person name="Narihiro T."/>
            <person name="Kuroda K."/>
            <person name="Liu W.-T."/>
        </authorList>
    </citation>
    <scope>NUCLEOTIDE SEQUENCE</scope>
    <source>
        <strain evidence="5">ADurb.Bin276</strain>
    </source>
</reference>
<proteinExistence type="predicted"/>
<name>A0A1V5T455_9BACT</name>
<dbReference type="Gene3D" id="3.40.50.300">
    <property type="entry name" value="P-loop containing nucleotide triphosphate hydrolases"/>
    <property type="match status" value="1"/>
</dbReference>
<dbReference type="InterPro" id="IPR050319">
    <property type="entry name" value="ABC_transp_ATP-bind"/>
</dbReference>
<dbReference type="Pfam" id="PF00005">
    <property type="entry name" value="ABC_tran"/>
    <property type="match status" value="1"/>
</dbReference>
<dbReference type="InterPro" id="IPR003439">
    <property type="entry name" value="ABC_transporter-like_ATP-bd"/>
</dbReference>
<dbReference type="EMBL" id="MWBQ01000021">
    <property type="protein sequence ID" value="OQA61303.1"/>
    <property type="molecule type" value="Genomic_DNA"/>
</dbReference>
<gene>
    <name evidence="5" type="primary">oppF_1</name>
    <name evidence="5" type="ORF">BWY41_00254</name>
</gene>
<dbReference type="InterPro" id="IPR003593">
    <property type="entry name" value="AAA+_ATPase"/>
</dbReference>
<dbReference type="PANTHER" id="PTHR43776">
    <property type="entry name" value="TRANSPORT ATP-BINDING PROTEIN"/>
    <property type="match status" value="1"/>
</dbReference>
<dbReference type="Pfam" id="PF08352">
    <property type="entry name" value="oligo_HPY"/>
    <property type="match status" value="1"/>
</dbReference>
<feature type="domain" description="ABC transporter" evidence="4">
    <location>
        <begin position="7"/>
        <end position="257"/>
    </location>
</feature>
<keyword evidence="2" id="KW-0547">Nucleotide-binding</keyword>
<organism evidence="5">
    <name type="scientific">Candidatus Atribacter allofermentans</name>
    <dbReference type="NCBI Taxonomy" id="1852833"/>
    <lineage>
        <taxon>Bacteria</taxon>
        <taxon>Pseudomonadati</taxon>
        <taxon>Atribacterota</taxon>
        <taxon>Atribacteria</taxon>
        <taxon>Atribacterales</taxon>
        <taxon>Atribacteraceae</taxon>
        <taxon>Atribacter</taxon>
    </lineage>
</organism>
<evidence type="ECO:0000256" key="2">
    <source>
        <dbReference type="ARBA" id="ARBA00022741"/>
    </source>
</evidence>
<dbReference type="Proteomes" id="UP000485569">
    <property type="component" value="Unassembled WGS sequence"/>
</dbReference>
<dbReference type="GO" id="GO:0016887">
    <property type="term" value="F:ATP hydrolysis activity"/>
    <property type="evidence" value="ECO:0007669"/>
    <property type="project" value="InterPro"/>
</dbReference>
<dbReference type="AlphaFoldDB" id="A0A1V5T455"/>
<dbReference type="InterPro" id="IPR027417">
    <property type="entry name" value="P-loop_NTPase"/>
</dbReference>